<evidence type="ECO:0000256" key="1">
    <source>
        <dbReference type="ARBA" id="ARBA00006484"/>
    </source>
</evidence>
<dbReference type="GO" id="GO:0016616">
    <property type="term" value="F:oxidoreductase activity, acting on the CH-OH group of donors, NAD or NADP as acceptor"/>
    <property type="evidence" value="ECO:0007669"/>
    <property type="project" value="UniProtKB-ARBA"/>
</dbReference>
<dbReference type="CDD" id="cd05233">
    <property type="entry name" value="SDR_c"/>
    <property type="match status" value="1"/>
</dbReference>
<sequence length="241" mass="26614">MKFTGKKIVITGASRGIGEATARLLAEGKNTLFLTSRTISKNKNLLSYIEEKGSAVYQFDADLSKLTDIKAMYDFFMSKTDSVDCLINNAGRGIYKPITEEKAETIKEIVDLNLTGLIYTTALFSPYLIKNKGTIVNIASVAGRKGFMGLSTYCATKWGVVGFSESIRDELCSKNVRVITVEPGLVDTDWGEDLPDAFKQYKSSVNMLSSTDIAKTILFALEQPEHVSLNEILIRPTNQPR</sequence>
<accession>A0A2J6WGB1</accession>
<dbReference type="PRINTS" id="PR00080">
    <property type="entry name" value="SDRFAMILY"/>
</dbReference>
<organism evidence="4 5">
    <name type="scientific">Calditerrivibrio nitroreducens</name>
    <dbReference type="NCBI Taxonomy" id="477976"/>
    <lineage>
        <taxon>Bacteria</taxon>
        <taxon>Pseudomonadati</taxon>
        <taxon>Deferribacterota</taxon>
        <taxon>Deferribacteres</taxon>
        <taxon>Deferribacterales</taxon>
        <taxon>Calditerrivibrionaceae</taxon>
    </lineage>
</organism>
<dbReference type="PANTHER" id="PTHR42901:SF1">
    <property type="entry name" value="ALCOHOL DEHYDROGENASE"/>
    <property type="match status" value="1"/>
</dbReference>
<dbReference type="InterPro" id="IPR036291">
    <property type="entry name" value="NAD(P)-bd_dom_sf"/>
</dbReference>
<evidence type="ECO:0000256" key="2">
    <source>
        <dbReference type="ARBA" id="ARBA00023002"/>
    </source>
</evidence>
<dbReference type="InterPro" id="IPR020904">
    <property type="entry name" value="Sc_DH/Rdtase_CS"/>
</dbReference>
<dbReference type="PROSITE" id="PS00061">
    <property type="entry name" value="ADH_SHORT"/>
    <property type="match status" value="1"/>
</dbReference>
<dbReference type="AlphaFoldDB" id="A0A2J6WGB1"/>
<evidence type="ECO:0000256" key="3">
    <source>
        <dbReference type="RuleBase" id="RU000363"/>
    </source>
</evidence>
<dbReference type="SUPFAM" id="SSF51735">
    <property type="entry name" value="NAD(P)-binding Rossmann-fold domains"/>
    <property type="match status" value="1"/>
</dbReference>
<dbReference type="InterPro" id="IPR002347">
    <property type="entry name" value="SDR_fam"/>
</dbReference>
<comment type="caution">
    <text evidence="4">The sequence shown here is derived from an EMBL/GenBank/DDBJ whole genome shotgun (WGS) entry which is preliminary data.</text>
</comment>
<proteinExistence type="inferred from homology"/>
<dbReference type="Proteomes" id="UP000242881">
    <property type="component" value="Unassembled WGS sequence"/>
</dbReference>
<evidence type="ECO:0000313" key="5">
    <source>
        <dbReference type="Proteomes" id="UP000242881"/>
    </source>
</evidence>
<reference evidence="4 5" key="1">
    <citation type="submission" date="2018-01" db="EMBL/GenBank/DDBJ databases">
        <title>Metagenomic assembled genomes from two thermal pools in the Uzon Caldera, Kamchatka, Russia.</title>
        <authorList>
            <person name="Wilkins L."/>
            <person name="Ettinger C."/>
        </authorList>
    </citation>
    <scope>NUCLEOTIDE SEQUENCE [LARGE SCALE GENOMIC DNA]</scope>
    <source>
        <strain evidence="4">ZAV-05</strain>
    </source>
</reference>
<keyword evidence="2" id="KW-0560">Oxidoreductase</keyword>
<protein>
    <submittedName>
        <fullName evidence="4">NAD(P)-dependent oxidoreductase</fullName>
    </submittedName>
</protein>
<dbReference type="FunFam" id="3.40.50.720:FF:000047">
    <property type="entry name" value="NADP-dependent L-serine/L-allo-threonine dehydrogenase"/>
    <property type="match status" value="1"/>
</dbReference>
<dbReference type="EMBL" id="PNIN01000075">
    <property type="protein sequence ID" value="PMP69361.1"/>
    <property type="molecule type" value="Genomic_DNA"/>
</dbReference>
<name>A0A2J6WGB1_9BACT</name>
<dbReference type="PANTHER" id="PTHR42901">
    <property type="entry name" value="ALCOHOL DEHYDROGENASE"/>
    <property type="match status" value="1"/>
</dbReference>
<dbReference type="Gene3D" id="3.40.50.720">
    <property type="entry name" value="NAD(P)-binding Rossmann-like Domain"/>
    <property type="match status" value="1"/>
</dbReference>
<comment type="similarity">
    <text evidence="1 3">Belongs to the short-chain dehydrogenases/reductases (SDR) family.</text>
</comment>
<dbReference type="Pfam" id="PF00106">
    <property type="entry name" value="adh_short"/>
    <property type="match status" value="1"/>
</dbReference>
<dbReference type="PRINTS" id="PR00081">
    <property type="entry name" value="GDHRDH"/>
</dbReference>
<gene>
    <name evidence="4" type="ORF">C0187_07280</name>
</gene>
<evidence type="ECO:0000313" key="4">
    <source>
        <dbReference type="EMBL" id="PMP69361.1"/>
    </source>
</evidence>